<dbReference type="AlphaFoldDB" id="A0A8J5U7Q4"/>
<feature type="signal peptide" evidence="1">
    <location>
        <begin position="1"/>
        <end position="21"/>
    </location>
</feature>
<protein>
    <recommendedName>
        <fullName evidence="2">DUF6546 domain-containing protein</fullName>
    </recommendedName>
</protein>
<feature type="domain" description="DUF6546" evidence="2">
    <location>
        <begin position="385"/>
        <end position="584"/>
    </location>
</feature>
<dbReference type="EMBL" id="JAELUQ010000005">
    <property type="protein sequence ID" value="KAG7414141.1"/>
    <property type="molecule type" value="Genomic_DNA"/>
</dbReference>
<organism evidence="3 4">
    <name type="scientific">Fusarium oxysporum f. sp. rapae</name>
    <dbReference type="NCBI Taxonomy" id="485398"/>
    <lineage>
        <taxon>Eukaryota</taxon>
        <taxon>Fungi</taxon>
        <taxon>Dikarya</taxon>
        <taxon>Ascomycota</taxon>
        <taxon>Pezizomycotina</taxon>
        <taxon>Sordariomycetes</taxon>
        <taxon>Hypocreomycetidae</taxon>
        <taxon>Hypocreales</taxon>
        <taxon>Nectriaceae</taxon>
        <taxon>Fusarium</taxon>
        <taxon>Fusarium oxysporum species complex</taxon>
    </lineage>
</organism>
<keyword evidence="1" id="KW-0732">Signal</keyword>
<sequence>MQSAWTLVTLLLASSAPAVLGGKCNAPREAGENNNCLGGSYNDCVARNNQLCTGECFGQPAGGAGAPCYTGCTTRNQQYCAGYCMKISNCDDCIESLKQMGAAGSDEQQKETCSQEDFTVRPAENVDKMARWSSLPAEIRCMIMETLTAHKPIAPYASVSTEWRTLIEKRTFAHIRLHPLCLDHLEQLDDHYRGRIKHLWLNIELNGYTCRSCRKGESLTLSYSIAKILNEAITRLFAILTTWREPLTLELNAYCPSDSEHWFKNSYFGAPGEDKFECQPHSEDPIHDPKHGWFRGRVTEAPPDDALRRPFGLSEFKFRDGLPSVRAVTKFVLRRQCRQQFSPGTLSYLWSRLPNLEEISYEPWQLHLKITQDVSDKDFIDTVNSLPETIRKITIFEDFNENFLELYALGRGLFSDYNPPRVRLPKPALGAAFAAQSQKLEHISVAFIVDARHFFEACQPYWQWPRLQSLTLTARKIAKANACQTNKLLKAAAQFALNTPELQVLTLWHGERREACAFTYWRKDALVSWRGTQDLKLESGTLKAWENVANKHARRVLRVEKRLSTEDITSHGDAVCCLGLQSVVDQVSLQQICEENRLSWL</sequence>
<accession>A0A8J5U7Q4</accession>
<evidence type="ECO:0000313" key="4">
    <source>
        <dbReference type="Proteomes" id="UP000694050"/>
    </source>
</evidence>
<dbReference type="Proteomes" id="UP000694050">
    <property type="component" value="Unassembled WGS sequence"/>
</dbReference>
<evidence type="ECO:0000313" key="3">
    <source>
        <dbReference type="EMBL" id="KAG7414141.1"/>
    </source>
</evidence>
<comment type="caution">
    <text evidence="3">The sequence shown here is derived from an EMBL/GenBank/DDBJ whole genome shotgun (WGS) entry which is preliminary data.</text>
</comment>
<feature type="chain" id="PRO_5035197801" description="DUF6546 domain-containing protein" evidence="1">
    <location>
        <begin position="22"/>
        <end position="601"/>
    </location>
</feature>
<dbReference type="Pfam" id="PF20183">
    <property type="entry name" value="DUF6546"/>
    <property type="match status" value="1"/>
</dbReference>
<gene>
    <name evidence="3" type="ORF">Forpe1208_v008149</name>
</gene>
<reference evidence="3" key="1">
    <citation type="submission" date="2021-04" db="EMBL/GenBank/DDBJ databases">
        <title>First draft genome resource for Brassicaceae pathogens Fusarium oxysporum f. sp. raphani and Fusarium oxysporum f. sp. rapae.</title>
        <authorList>
            <person name="Asai S."/>
        </authorList>
    </citation>
    <scope>NUCLEOTIDE SEQUENCE</scope>
    <source>
        <strain evidence="3">Tf1208</strain>
    </source>
</reference>
<proteinExistence type="predicted"/>
<evidence type="ECO:0000256" key="1">
    <source>
        <dbReference type="SAM" id="SignalP"/>
    </source>
</evidence>
<evidence type="ECO:0000259" key="2">
    <source>
        <dbReference type="Pfam" id="PF20183"/>
    </source>
</evidence>
<dbReference type="InterPro" id="IPR046676">
    <property type="entry name" value="DUF6546"/>
</dbReference>
<name>A0A8J5U7Q4_FUSOX</name>